<dbReference type="Gene3D" id="2.60.40.10">
    <property type="entry name" value="Immunoglobulins"/>
    <property type="match status" value="1"/>
</dbReference>
<keyword evidence="12" id="KW-1185">Reference proteome</keyword>
<dbReference type="PANTHER" id="PTHR14340">
    <property type="entry name" value="MICROFIBRIL-ASSOCIATED GLYCOPROTEIN 3"/>
    <property type="match status" value="1"/>
</dbReference>
<dbReference type="CDD" id="cd00096">
    <property type="entry name" value="Ig"/>
    <property type="match status" value="1"/>
</dbReference>
<organism evidence="11 12">
    <name type="scientific">Tropilaelaps mercedesae</name>
    <dbReference type="NCBI Taxonomy" id="418985"/>
    <lineage>
        <taxon>Eukaryota</taxon>
        <taxon>Metazoa</taxon>
        <taxon>Ecdysozoa</taxon>
        <taxon>Arthropoda</taxon>
        <taxon>Chelicerata</taxon>
        <taxon>Arachnida</taxon>
        <taxon>Acari</taxon>
        <taxon>Parasitiformes</taxon>
        <taxon>Mesostigmata</taxon>
        <taxon>Gamasina</taxon>
        <taxon>Dermanyssoidea</taxon>
        <taxon>Laelapidae</taxon>
        <taxon>Tropilaelaps</taxon>
    </lineage>
</organism>
<keyword evidence="8" id="KW-1015">Disulfide bond</keyword>
<protein>
    <submittedName>
        <fullName evidence="11">Titin-like</fullName>
    </submittedName>
</protein>
<dbReference type="InterPro" id="IPR003599">
    <property type="entry name" value="Ig_sub"/>
</dbReference>
<comment type="caution">
    <text evidence="11">The sequence shown here is derived from an EMBL/GenBank/DDBJ whole genome shotgun (WGS) entry which is preliminary data.</text>
</comment>
<evidence type="ECO:0000256" key="6">
    <source>
        <dbReference type="ARBA" id="ARBA00022989"/>
    </source>
</evidence>
<evidence type="ECO:0000259" key="10">
    <source>
        <dbReference type="PROSITE" id="PS50835"/>
    </source>
</evidence>
<proteinExistence type="predicted"/>
<evidence type="ECO:0000256" key="9">
    <source>
        <dbReference type="ARBA" id="ARBA00023319"/>
    </source>
</evidence>
<gene>
    <name evidence="11" type="ORF">BIW11_02891</name>
</gene>
<dbReference type="InParanoid" id="A0A1V9XVL3"/>
<evidence type="ECO:0000256" key="7">
    <source>
        <dbReference type="ARBA" id="ARBA00023136"/>
    </source>
</evidence>
<keyword evidence="5" id="KW-0130">Cell adhesion</keyword>
<keyword evidence="7" id="KW-0472">Membrane</keyword>
<dbReference type="SMART" id="SM00409">
    <property type="entry name" value="IG"/>
    <property type="match status" value="1"/>
</dbReference>
<keyword evidence="6" id="KW-1133">Transmembrane helix</keyword>
<dbReference type="GO" id="GO:0016020">
    <property type="term" value="C:membrane"/>
    <property type="evidence" value="ECO:0007669"/>
    <property type="project" value="UniProtKB-SubCell"/>
</dbReference>
<dbReference type="InterPro" id="IPR007110">
    <property type="entry name" value="Ig-like_dom"/>
</dbReference>
<dbReference type="SUPFAM" id="SSF48726">
    <property type="entry name" value="Immunoglobulin"/>
    <property type="match status" value="1"/>
</dbReference>
<evidence type="ECO:0000256" key="2">
    <source>
        <dbReference type="ARBA" id="ARBA00022692"/>
    </source>
</evidence>
<dbReference type="PANTHER" id="PTHR14340:SF9">
    <property type="entry name" value="FIBRONECTIN TYPE-III DOMAIN-CONTAINING PROTEIN"/>
    <property type="match status" value="1"/>
</dbReference>
<dbReference type="EMBL" id="MNPL01003396">
    <property type="protein sequence ID" value="OQR77546.1"/>
    <property type="molecule type" value="Genomic_DNA"/>
</dbReference>
<sequence>MVLEVIVLDRMLSSERPIGSRFQIFCSALEGSNVMFSWEKDGSSMQESRARIRNEDATSILSIQKVARTDAGKYTCTAMNAVSSSSVSAKLIVRVMYEWHRGFIPSFEVLKEIADTTE</sequence>
<dbReference type="FunFam" id="2.60.40.10:FF:000017">
    <property type="entry name" value="Down syndrome cell adhesion molecule b"/>
    <property type="match status" value="1"/>
</dbReference>
<evidence type="ECO:0000313" key="11">
    <source>
        <dbReference type="EMBL" id="OQR77546.1"/>
    </source>
</evidence>
<dbReference type="AlphaFoldDB" id="A0A1V9XVL3"/>
<dbReference type="InterPro" id="IPR036179">
    <property type="entry name" value="Ig-like_dom_sf"/>
</dbReference>
<dbReference type="InterPro" id="IPR003598">
    <property type="entry name" value="Ig_sub2"/>
</dbReference>
<keyword evidence="3" id="KW-0732">Signal</keyword>
<dbReference type="InterPro" id="IPR013783">
    <property type="entry name" value="Ig-like_fold"/>
</dbReference>
<dbReference type="InterPro" id="IPR013098">
    <property type="entry name" value="Ig_I-set"/>
</dbReference>
<reference evidence="11 12" key="1">
    <citation type="journal article" date="2017" name="Gigascience">
        <title>Draft genome of the honey bee ectoparasitic mite, Tropilaelaps mercedesae, is shaped by the parasitic life history.</title>
        <authorList>
            <person name="Dong X."/>
            <person name="Armstrong S.D."/>
            <person name="Xia D."/>
            <person name="Makepeace B.L."/>
            <person name="Darby A.C."/>
            <person name="Kadowaki T."/>
        </authorList>
    </citation>
    <scope>NUCLEOTIDE SEQUENCE [LARGE SCALE GENOMIC DNA]</scope>
    <source>
        <strain evidence="11">Wuxi-XJTLU</strain>
    </source>
</reference>
<dbReference type="SMART" id="SM00408">
    <property type="entry name" value="IGc2"/>
    <property type="match status" value="1"/>
</dbReference>
<evidence type="ECO:0000256" key="8">
    <source>
        <dbReference type="ARBA" id="ARBA00023157"/>
    </source>
</evidence>
<keyword evidence="4" id="KW-0677">Repeat</keyword>
<feature type="domain" description="Ig-like" evidence="10">
    <location>
        <begin position="19"/>
        <end position="88"/>
    </location>
</feature>
<name>A0A1V9XVL3_9ACAR</name>
<comment type="subcellular location">
    <subcellularLocation>
        <location evidence="1">Membrane</location>
        <topology evidence="1">Single-pass membrane protein</topology>
    </subcellularLocation>
</comment>
<evidence type="ECO:0000256" key="3">
    <source>
        <dbReference type="ARBA" id="ARBA00022729"/>
    </source>
</evidence>
<evidence type="ECO:0000256" key="4">
    <source>
        <dbReference type="ARBA" id="ARBA00022737"/>
    </source>
</evidence>
<keyword evidence="2" id="KW-0812">Transmembrane</keyword>
<dbReference type="STRING" id="418985.A0A1V9XVL3"/>
<dbReference type="PROSITE" id="PS50835">
    <property type="entry name" value="IG_LIKE"/>
    <property type="match status" value="1"/>
</dbReference>
<dbReference type="Pfam" id="PF07679">
    <property type="entry name" value="I-set"/>
    <property type="match status" value="1"/>
</dbReference>
<dbReference type="Proteomes" id="UP000192247">
    <property type="component" value="Unassembled WGS sequence"/>
</dbReference>
<evidence type="ECO:0000313" key="12">
    <source>
        <dbReference type="Proteomes" id="UP000192247"/>
    </source>
</evidence>
<keyword evidence="9" id="KW-0393">Immunoglobulin domain</keyword>
<dbReference type="GO" id="GO:0007155">
    <property type="term" value="P:cell adhesion"/>
    <property type="evidence" value="ECO:0007669"/>
    <property type="project" value="UniProtKB-KW"/>
</dbReference>
<accession>A0A1V9XVL3</accession>
<evidence type="ECO:0000256" key="1">
    <source>
        <dbReference type="ARBA" id="ARBA00004167"/>
    </source>
</evidence>
<evidence type="ECO:0000256" key="5">
    <source>
        <dbReference type="ARBA" id="ARBA00022889"/>
    </source>
</evidence>